<dbReference type="RefSeq" id="WP_189000881.1">
    <property type="nucleotide sequence ID" value="NZ_BMOD01000002.1"/>
</dbReference>
<proteinExistence type="predicted"/>
<reference evidence="2" key="1">
    <citation type="journal article" date="2019" name="Int. J. Syst. Evol. Microbiol.">
        <title>The Global Catalogue of Microorganisms (GCM) 10K type strain sequencing project: providing services to taxonomists for standard genome sequencing and annotation.</title>
        <authorList>
            <consortium name="The Broad Institute Genomics Platform"/>
            <consortium name="The Broad Institute Genome Sequencing Center for Infectious Disease"/>
            <person name="Wu L."/>
            <person name="Ma J."/>
        </authorList>
    </citation>
    <scope>NUCLEOTIDE SEQUENCE [LARGE SCALE GENOMIC DNA]</scope>
    <source>
        <strain evidence="2">JCM 14370</strain>
    </source>
</reference>
<evidence type="ECO:0000313" key="2">
    <source>
        <dbReference type="Proteomes" id="UP000632222"/>
    </source>
</evidence>
<dbReference type="EMBL" id="BMOD01000002">
    <property type="protein sequence ID" value="GGJ26130.1"/>
    <property type="molecule type" value="Genomic_DNA"/>
</dbReference>
<protein>
    <submittedName>
        <fullName evidence="1">Uncharacterized protein</fullName>
    </submittedName>
</protein>
<gene>
    <name evidence="1" type="ORF">GCM10008938_10350</name>
</gene>
<accession>A0ABQ2CW16</accession>
<dbReference type="Proteomes" id="UP000632222">
    <property type="component" value="Unassembled WGS sequence"/>
</dbReference>
<evidence type="ECO:0000313" key="1">
    <source>
        <dbReference type="EMBL" id="GGJ26130.1"/>
    </source>
</evidence>
<name>A0ABQ2CW16_9DEIO</name>
<sequence length="60" mass="7044">MGHSSRKPTESRKSFILHVKQQGDLLIFVLQDLRSGERKEFTSWDSLGVHLEESMVFRLR</sequence>
<keyword evidence="2" id="KW-1185">Reference proteome</keyword>
<organism evidence="1 2">
    <name type="scientific">Deinococcus roseus</name>
    <dbReference type="NCBI Taxonomy" id="392414"/>
    <lineage>
        <taxon>Bacteria</taxon>
        <taxon>Thermotogati</taxon>
        <taxon>Deinococcota</taxon>
        <taxon>Deinococci</taxon>
        <taxon>Deinococcales</taxon>
        <taxon>Deinococcaceae</taxon>
        <taxon>Deinococcus</taxon>
    </lineage>
</organism>
<comment type="caution">
    <text evidence="1">The sequence shown here is derived from an EMBL/GenBank/DDBJ whole genome shotgun (WGS) entry which is preliminary data.</text>
</comment>